<evidence type="ECO:0000313" key="2">
    <source>
        <dbReference type="Proteomes" id="UP001238540"/>
    </source>
</evidence>
<comment type="caution">
    <text evidence="1">The sequence shown here is derived from an EMBL/GenBank/DDBJ whole genome shotgun (WGS) entry which is preliminary data.</text>
</comment>
<gene>
    <name evidence="1" type="ORF">QWZ16_07045</name>
</gene>
<dbReference type="EMBL" id="JAUFQC010000001">
    <property type="protein sequence ID" value="MDN3609458.1"/>
    <property type="molecule type" value="Genomic_DNA"/>
</dbReference>
<name>A0ABT8BTQ2_9VIBR</name>
<dbReference type="Proteomes" id="UP001238540">
    <property type="component" value="Unassembled WGS sequence"/>
</dbReference>
<evidence type="ECO:0000313" key="1">
    <source>
        <dbReference type="EMBL" id="MDN3609458.1"/>
    </source>
</evidence>
<organism evidence="1 2">
    <name type="scientific">Vibrio ostreicida</name>
    <dbReference type="NCBI Taxonomy" id="526588"/>
    <lineage>
        <taxon>Bacteria</taxon>
        <taxon>Pseudomonadati</taxon>
        <taxon>Pseudomonadota</taxon>
        <taxon>Gammaproteobacteria</taxon>
        <taxon>Vibrionales</taxon>
        <taxon>Vibrionaceae</taxon>
        <taxon>Vibrio</taxon>
    </lineage>
</organism>
<protein>
    <submittedName>
        <fullName evidence="1">Uncharacterized protein</fullName>
    </submittedName>
</protein>
<proteinExistence type="predicted"/>
<dbReference type="RefSeq" id="WP_290311256.1">
    <property type="nucleotide sequence ID" value="NZ_JAUFQC010000001.1"/>
</dbReference>
<keyword evidence="2" id="KW-1185">Reference proteome</keyword>
<sequence length="42" mass="4928">MTYFKFIDIAEVSFPDDRFRHFLIATPHFLLIKGDQSGVLIK</sequence>
<accession>A0ABT8BTQ2</accession>
<reference evidence="2" key="1">
    <citation type="journal article" date="2019" name="Int. J. Syst. Evol. Microbiol.">
        <title>The Global Catalogue of Microorganisms (GCM) 10K type strain sequencing project: providing services to taxonomists for standard genome sequencing and annotation.</title>
        <authorList>
            <consortium name="The Broad Institute Genomics Platform"/>
            <consortium name="The Broad Institute Genome Sequencing Center for Infectious Disease"/>
            <person name="Wu L."/>
            <person name="Ma J."/>
        </authorList>
    </citation>
    <scope>NUCLEOTIDE SEQUENCE [LARGE SCALE GENOMIC DNA]</scope>
    <source>
        <strain evidence="2">CECT 7398</strain>
    </source>
</reference>